<evidence type="ECO:0000256" key="1">
    <source>
        <dbReference type="SAM" id="MobiDB-lite"/>
    </source>
</evidence>
<reference evidence="2" key="3">
    <citation type="submission" date="2023-05" db="EMBL/GenBank/DDBJ databases">
        <authorList>
            <person name="Smith C.H."/>
        </authorList>
    </citation>
    <scope>NUCLEOTIDE SEQUENCE</scope>
    <source>
        <strain evidence="2">CHS0354</strain>
        <tissue evidence="2">Mantle</tissue>
    </source>
</reference>
<evidence type="ECO:0000313" key="2">
    <source>
        <dbReference type="EMBL" id="KAK3588627.1"/>
    </source>
</evidence>
<dbReference type="AlphaFoldDB" id="A0AAE0SBA1"/>
<reference evidence="2" key="1">
    <citation type="journal article" date="2021" name="Genome Biol. Evol.">
        <title>A High-Quality Reference Genome for a Parasitic Bivalve with Doubly Uniparental Inheritance (Bivalvia: Unionida).</title>
        <authorList>
            <person name="Smith C.H."/>
        </authorList>
    </citation>
    <scope>NUCLEOTIDE SEQUENCE</scope>
    <source>
        <strain evidence="2">CHS0354</strain>
    </source>
</reference>
<comment type="caution">
    <text evidence="2">The sequence shown here is derived from an EMBL/GenBank/DDBJ whole genome shotgun (WGS) entry which is preliminary data.</text>
</comment>
<keyword evidence="3" id="KW-1185">Reference proteome</keyword>
<evidence type="ECO:0000313" key="3">
    <source>
        <dbReference type="Proteomes" id="UP001195483"/>
    </source>
</evidence>
<sequence length="91" mass="10532">MVVLTTLTPDQDLHPRRQSESTSLVQIVKKRRWRELERTSLPNAAQECPLLYPRWRTKAWSAQRDSSSLVDTLCATTRDEFYSHSLISGSK</sequence>
<dbReference type="EMBL" id="JAEAOA010001315">
    <property type="protein sequence ID" value="KAK3588627.1"/>
    <property type="molecule type" value="Genomic_DNA"/>
</dbReference>
<organism evidence="2 3">
    <name type="scientific">Potamilus streckersoni</name>
    <dbReference type="NCBI Taxonomy" id="2493646"/>
    <lineage>
        <taxon>Eukaryota</taxon>
        <taxon>Metazoa</taxon>
        <taxon>Spiralia</taxon>
        <taxon>Lophotrochozoa</taxon>
        <taxon>Mollusca</taxon>
        <taxon>Bivalvia</taxon>
        <taxon>Autobranchia</taxon>
        <taxon>Heteroconchia</taxon>
        <taxon>Palaeoheterodonta</taxon>
        <taxon>Unionida</taxon>
        <taxon>Unionoidea</taxon>
        <taxon>Unionidae</taxon>
        <taxon>Ambleminae</taxon>
        <taxon>Lampsilini</taxon>
        <taxon>Potamilus</taxon>
    </lineage>
</organism>
<gene>
    <name evidence="2" type="ORF">CHS0354_021495</name>
</gene>
<accession>A0AAE0SBA1</accession>
<dbReference type="Proteomes" id="UP001195483">
    <property type="component" value="Unassembled WGS sequence"/>
</dbReference>
<reference evidence="2" key="2">
    <citation type="journal article" date="2021" name="Genome Biol. Evol.">
        <title>Developing a high-quality reference genome for a parasitic bivalve with doubly uniparental inheritance (Bivalvia: Unionida).</title>
        <authorList>
            <person name="Smith C.H."/>
        </authorList>
    </citation>
    <scope>NUCLEOTIDE SEQUENCE</scope>
    <source>
        <strain evidence="2">CHS0354</strain>
        <tissue evidence="2">Mantle</tissue>
    </source>
</reference>
<protein>
    <submittedName>
        <fullName evidence="2">Uncharacterized protein</fullName>
    </submittedName>
</protein>
<feature type="region of interest" description="Disordered" evidence="1">
    <location>
        <begin position="1"/>
        <end position="20"/>
    </location>
</feature>
<name>A0AAE0SBA1_9BIVA</name>
<proteinExistence type="predicted"/>